<proteinExistence type="predicted"/>
<keyword evidence="3" id="KW-1185">Reference proteome</keyword>
<dbReference type="AlphaFoldDB" id="A0A3L6Q375"/>
<dbReference type="EMBL" id="PQIB02000013">
    <property type="protein sequence ID" value="RLM73094.1"/>
    <property type="molecule type" value="Genomic_DNA"/>
</dbReference>
<evidence type="ECO:0000313" key="3">
    <source>
        <dbReference type="Proteomes" id="UP000275267"/>
    </source>
</evidence>
<name>A0A3L6Q375_PANMI</name>
<protein>
    <submittedName>
        <fullName evidence="2">Uncharacterized protein</fullName>
    </submittedName>
</protein>
<feature type="region of interest" description="Disordered" evidence="1">
    <location>
        <begin position="64"/>
        <end position="95"/>
    </location>
</feature>
<organism evidence="2 3">
    <name type="scientific">Panicum miliaceum</name>
    <name type="common">Proso millet</name>
    <name type="synonym">Broomcorn millet</name>
    <dbReference type="NCBI Taxonomy" id="4540"/>
    <lineage>
        <taxon>Eukaryota</taxon>
        <taxon>Viridiplantae</taxon>
        <taxon>Streptophyta</taxon>
        <taxon>Embryophyta</taxon>
        <taxon>Tracheophyta</taxon>
        <taxon>Spermatophyta</taxon>
        <taxon>Magnoliopsida</taxon>
        <taxon>Liliopsida</taxon>
        <taxon>Poales</taxon>
        <taxon>Poaceae</taxon>
        <taxon>PACMAD clade</taxon>
        <taxon>Panicoideae</taxon>
        <taxon>Panicodae</taxon>
        <taxon>Paniceae</taxon>
        <taxon>Panicinae</taxon>
        <taxon>Panicum</taxon>
        <taxon>Panicum sect. Panicum</taxon>
    </lineage>
</organism>
<dbReference type="Proteomes" id="UP000275267">
    <property type="component" value="Unassembled WGS sequence"/>
</dbReference>
<comment type="caution">
    <text evidence="2">The sequence shown here is derived from an EMBL/GenBank/DDBJ whole genome shotgun (WGS) entry which is preliminary data.</text>
</comment>
<reference evidence="3" key="1">
    <citation type="journal article" date="2019" name="Nat. Commun.">
        <title>The genome of broomcorn millet.</title>
        <authorList>
            <person name="Zou C."/>
            <person name="Miki D."/>
            <person name="Li D."/>
            <person name="Tang Q."/>
            <person name="Xiao L."/>
            <person name="Rajput S."/>
            <person name="Deng P."/>
            <person name="Jia W."/>
            <person name="Huang R."/>
            <person name="Zhang M."/>
            <person name="Sun Y."/>
            <person name="Hu J."/>
            <person name="Fu X."/>
            <person name="Schnable P.S."/>
            <person name="Li F."/>
            <person name="Zhang H."/>
            <person name="Feng B."/>
            <person name="Zhu X."/>
            <person name="Liu R."/>
            <person name="Schnable J.C."/>
            <person name="Zhu J.-K."/>
            <person name="Zhang H."/>
        </authorList>
    </citation>
    <scope>NUCLEOTIDE SEQUENCE [LARGE SCALE GENOMIC DNA]</scope>
</reference>
<accession>A0A3L6Q375</accession>
<sequence>MVARNRTRRTDPFDDFGTNLPAPAGCPPLLANSPLTLDVGRTTAALKRAHTTRLKKHDLGELWNAPDAPRIYSPREDRSSKPWQATAHGPHSLPA</sequence>
<evidence type="ECO:0000256" key="1">
    <source>
        <dbReference type="SAM" id="MobiDB-lite"/>
    </source>
</evidence>
<gene>
    <name evidence="2" type="ORF">C2845_PM15G03470</name>
</gene>
<evidence type="ECO:0000313" key="2">
    <source>
        <dbReference type="EMBL" id="RLM73094.1"/>
    </source>
</evidence>